<evidence type="ECO:0000256" key="3">
    <source>
        <dbReference type="ARBA" id="ARBA00022729"/>
    </source>
</evidence>
<accession>A0A834VDF8</accession>
<dbReference type="Gene3D" id="1.10.100.10">
    <property type="entry name" value="Insulin-like"/>
    <property type="match status" value="1"/>
</dbReference>
<name>A0A834VDF8_SARSC</name>
<keyword evidence="2" id="KW-0165">Cleavage on pair of basic residues</keyword>
<evidence type="ECO:0000256" key="4">
    <source>
        <dbReference type="SAM" id="Phobius"/>
    </source>
</evidence>
<dbReference type="AlphaFoldDB" id="A0A834VDF8"/>
<dbReference type="Proteomes" id="UP000070412">
    <property type="component" value="Unassembled WGS sequence"/>
</dbReference>
<dbReference type="InterPro" id="IPR036438">
    <property type="entry name" value="Insulin-like_sf"/>
</dbReference>
<protein>
    <recommendedName>
        <fullName evidence="8">Insulin-like domain-containing protein</fullName>
    </recommendedName>
</protein>
<evidence type="ECO:0000313" key="5">
    <source>
        <dbReference type="EMBL" id="KAF7489673.1"/>
    </source>
</evidence>
<proteinExistence type="inferred from homology"/>
<dbReference type="EnsemblMetazoa" id="SSS_1949s_mrna">
    <property type="protein sequence ID" value="KAF7489673.1"/>
    <property type="gene ID" value="SSS_1949"/>
</dbReference>
<evidence type="ECO:0000256" key="2">
    <source>
        <dbReference type="ARBA" id="ARBA00022685"/>
    </source>
</evidence>
<keyword evidence="4" id="KW-1133">Transmembrane helix</keyword>
<keyword evidence="4" id="KW-0812">Transmembrane</keyword>
<reference evidence="7" key="1">
    <citation type="journal article" date="2020" name="PLoS Negl. Trop. Dis.">
        <title>High-quality nuclear genome for Sarcoptes scabiei-A critical resource for a neglected parasite.</title>
        <authorList>
            <person name="Korhonen P.K."/>
            <person name="Gasser R.B."/>
            <person name="Ma G."/>
            <person name="Wang T."/>
            <person name="Stroehlein A.J."/>
            <person name="Young N.D."/>
            <person name="Ang C.S."/>
            <person name="Fernando D.D."/>
            <person name="Lu H.C."/>
            <person name="Taylor S."/>
            <person name="Reynolds S.L."/>
            <person name="Mofiz E."/>
            <person name="Najaraj S.H."/>
            <person name="Gowda H."/>
            <person name="Madugundu A."/>
            <person name="Renuse S."/>
            <person name="Holt D."/>
            <person name="Pandey A."/>
            <person name="Papenfuss A.T."/>
            <person name="Fischer K."/>
        </authorList>
    </citation>
    <scope>NUCLEOTIDE SEQUENCE [LARGE SCALE GENOMIC DNA]</scope>
</reference>
<evidence type="ECO:0000313" key="6">
    <source>
        <dbReference type="EnsemblMetazoa" id="KAF7489673.1"/>
    </source>
</evidence>
<reference evidence="5" key="2">
    <citation type="submission" date="2020-01" db="EMBL/GenBank/DDBJ databases">
        <authorList>
            <person name="Korhonen P.K.K."/>
            <person name="Guangxu M.G."/>
            <person name="Wang T.W."/>
            <person name="Stroehlein A.J.S."/>
            <person name="Young N.D."/>
            <person name="Ang C.-S.A."/>
            <person name="Fernando D.W.F."/>
            <person name="Lu H.L."/>
            <person name="Taylor S.T."/>
            <person name="Ehtesham M.E.M."/>
            <person name="Najaraj S.H.N."/>
            <person name="Harsha G.H.G."/>
            <person name="Madugundu A.M."/>
            <person name="Renuse S.R."/>
            <person name="Holt D.H."/>
            <person name="Pandey A.P."/>
            <person name="Papenfuss A.P."/>
            <person name="Gasser R.B.G."/>
            <person name="Fischer K.F."/>
        </authorList>
    </citation>
    <scope>NUCLEOTIDE SEQUENCE</scope>
    <source>
        <strain evidence="5">SSS_KF_BRIS2020</strain>
    </source>
</reference>
<keyword evidence="3" id="KW-0732">Signal</keyword>
<dbReference type="InterPro" id="IPR022353">
    <property type="entry name" value="Insulin_CS"/>
</dbReference>
<keyword evidence="7" id="KW-1185">Reference proteome</keyword>
<keyword evidence="4" id="KW-0472">Membrane</keyword>
<gene>
    <name evidence="5" type="ORF">SSS_1949</name>
</gene>
<evidence type="ECO:0008006" key="8">
    <source>
        <dbReference type="Google" id="ProtNLM"/>
    </source>
</evidence>
<sequence length="236" mass="27282">MISIQFNQQQSTMLSSKEEGSLSLTSTPTRSSSFLLIFENDLRYRRTKTFLDLNRIFPAINMILMIIMVSFCSAKSIQNLHHHNSDPFLQNPNTSGPDLDHKYITISSNNQPFTITNYYFHHIFHQRSSQNQPILSPLITKIFTRKTNENLNRIRVVVDSNMEYQTQQIDPNTIQRDRLCRTNLNKSIELICSSTSNLSANSIKSRPFFGLNVARERLQKECCQNACTISQIRLLC</sequence>
<evidence type="ECO:0000313" key="7">
    <source>
        <dbReference type="Proteomes" id="UP000070412"/>
    </source>
</evidence>
<feature type="transmembrane region" description="Helical" evidence="4">
    <location>
        <begin position="53"/>
        <end position="71"/>
    </location>
</feature>
<dbReference type="PROSITE" id="PS00262">
    <property type="entry name" value="INSULIN"/>
    <property type="match status" value="1"/>
</dbReference>
<evidence type="ECO:0000256" key="1">
    <source>
        <dbReference type="ARBA" id="ARBA00009034"/>
    </source>
</evidence>
<organism evidence="5">
    <name type="scientific">Sarcoptes scabiei</name>
    <name type="common">Itch mite</name>
    <name type="synonym">Acarus scabiei</name>
    <dbReference type="NCBI Taxonomy" id="52283"/>
    <lineage>
        <taxon>Eukaryota</taxon>
        <taxon>Metazoa</taxon>
        <taxon>Ecdysozoa</taxon>
        <taxon>Arthropoda</taxon>
        <taxon>Chelicerata</taxon>
        <taxon>Arachnida</taxon>
        <taxon>Acari</taxon>
        <taxon>Acariformes</taxon>
        <taxon>Sarcoptiformes</taxon>
        <taxon>Astigmata</taxon>
        <taxon>Psoroptidia</taxon>
        <taxon>Sarcoptoidea</taxon>
        <taxon>Sarcoptidae</taxon>
        <taxon>Sarcoptinae</taxon>
        <taxon>Sarcoptes</taxon>
    </lineage>
</organism>
<reference evidence="6" key="3">
    <citation type="submission" date="2022-06" db="UniProtKB">
        <authorList>
            <consortium name="EnsemblMetazoa"/>
        </authorList>
    </citation>
    <scope>IDENTIFICATION</scope>
</reference>
<dbReference type="EMBL" id="WVUK01000064">
    <property type="protein sequence ID" value="KAF7489673.1"/>
    <property type="molecule type" value="Genomic_DNA"/>
</dbReference>
<dbReference type="SUPFAM" id="SSF56994">
    <property type="entry name" value="Insulin-like"/>
    <property type="match status" value="1"/>
</dbReference>
<comment type="similarity">
    <text evidence="1">Belongs to the insulin family.</text>
</comment>